<dbReference type="Pfam" id="PF02195">
    <property type="entry name" value="ParB_N"/>
    <property type="match status" value="1"/>
</dbReference>
<feature type="coiled-coil region" evidence="1">
    <location>
        <begin position="223"/>
        <end position="250"/>
    </location>
</feature>
<proteinExistence type="predicted"/>
<keyword evidence="1" id="KW-0175">Coiled coil</keyword>
<dbReference type="SUPFAM" id="SSF110849">
    <property type="entry name" value="ParB/Sulfiredoxin"/>
    <property type="match status" value="1"/>
</dbReference>
<dbReference type="RefSeq" id="WP_114340309.1">
    <property type="nucleotide sequence ID" value="NZ_QFWQ01000001.1"/>
</dbReference>
<gene>
    <name evidence="3" type="ORF">DEO45_00170</name>
</gene>
<dbReference type="SMART" id="SM00470">
    <property type="entry name" value="ParB"/>
    <property type="match status" value="1"/>
</dbReference>
<dbReference type="EMBL" id="QFWQ01000001">
    <property type="protein sequence ID" value="RCS31572.1"/>
    <property type="molecule type" value="Genomic_DNA"/>
</dbReference>
<dbReference type="GO" id="GO:0005694">
    <property type="term" value="C:chromosome"/>
    <property type="evidence" value="ECO:0007669"/>
    <property type="project" value="TreeGrafter"/>
</dbReference>
<sequence>MSDAYDPRYDMHVGFELDTRVIPLSAILPLKALRPTTKQSQKYRQIAASIHAIGLVECLVVVPNPDKDGSYFLLDGLLRLEIIKELGWKEVECLISTDDESYTYNKRISRLASIQEHRMIVRAVERGVPEEKIAKALDMELGSIRRRFRLLDGICREAIEQLSDKPCPMAVFDQLKRMKPMRQLEAAELMTGQRNYTTPFIKAILAATHDEQLVKPRRDKQGQDISREQIARLERELEAAQNRTRYAEEAYGEDNLQLTIAKSYLAKLLKNSRVLAWLELHEPEYLAEFQEIAEIDSLAKVVGETYR</sequence>
<keyword evidence="4" id="KW-1185">Reference proteome</keyword>
<name>A0A368KI49_9GAMM</name>
<feature type="domain" description="ParB-like N-terminal" evidence="2">
    <location>
        <begin position="20"/>
        <end position="114"/>
    </location>
</feature>
<protein>
    <submittedName>
        <fullName evidence="3">RepB plasmid partition</fullName>
    </submittedName>
</protein>
<organism evidence="3 4">
    <name type="scientific">Rhodanobacter denitrificans</name>
    <dbReference type="NCBI Taxonomy" id="666685"/>
    <lineage>
        <taxon>Bacteria</taxon>
        <taxon>Pseudomonadati</taxon>
        <taxon>Pseudomonadota</taxon>
        <taxon>Gammaproteobacteria</taxon>
        <taxon>Lysobacterales</taxon>
        <taxon>Rhodanobacteraceae</taxon>
        <taxon>Rhodanobacter</taxon>
    </lineage>
</organism>
<dbReference type="GO" id="GO:0007059">
    <property type="term" value="P:chromosome segregation"/>
    <property type="evidence" value="ECO:0007669"/>
    <property type="project" value="TreeGrafter"/>
</dbReference>
<dbReference type="PANTHER" id="PTHR33375">
    <property type="entry name" value="CHROMOSOME-PARTITIONING PROTEIN PARB-RELATED"/>
    <property type="match status" value="1"/>
</dbReference>
<dbReference type="PANTHER" id="PTHR33375:SF1">
    <property type="entry name" value="CHROMOSOME-PARTITIONING PROTEIN PARB-RELATED"/>
    <property type="match status" value="1"/>
</dbReference>
<comment type="caution">
    <text evidence="3">The sequence shown here is derived from an EMBL/GenBank/DDBJ whole genome shotgun (WGS) entry which is preliminary data.</text>
</comment>
<accession>A0A368KI49</accession>
<evidence type="ECO:0000259" key="2">
    <source>
        <dbReference type="SMART" id="SM00470"/>
    </source>
</evidence>
<dbReference type="OrthoDB" id="7632576at2"/>
<dbReference type="InterPro" id="IPR036086">
    <property type="entry name" value="ParB/Sulfiredoxin_sf"/>
</dbReference>
<dbReference type="Pfam" id="PF07506">
    <property type="entry name" value="RepB"/>
    <property type="match status" value="1"/>
</dbReference>
<evidence type="ECO:0000313" key="3">
    <source>
        <dbReference type="EMBL" id="RCS31572.1"/>
    </source>
</evidence>
<dbReference type="InterPro" id="IPR050336">
    <property type="entry name" value="Chromosome_partition/occlusion"/>
</dbReference>
<evidence type="ECO:0000313" key="4">
    <source>
        <dbReference type="Proteomes" id="UP000252387"/>
    </source>
</evidence>
<dbReference type="AlphaFoldDB" id="A0A368KI49"/>
<reference evidence="3 4" key="1">
    <citation type="submission" date="2018-05" db="EMBL/GenBank/DDBJ databases">
        <title>Draft genome sequence of Rhodanobacter denitrificans Yn1 isolated from gold copper mine.</title>
        <authorList>
            <person name="Yang N."/>
            <person name="Mazhar H.S."/>
            <person name="Rensing C."/>
        </authorList>
    </citation>
    <scope>NUCLEOTIDE SEQUENCE [LARGE SCALE GENOMIC DNA]</scope>
    <source>
        <strain evidence="3 4">Yn1</strain>
    </source>
</reference>
<dbReference type="InterPro" id="IPR003115">
    <property type="entry name" value="ParB_N"/>
</dbReference>
<evidence type="ECO:0000256" key="1">
    <source>
        <dbReference type="SAM" id="Coils"/>
    </source>
</evidence>
<dbReference type="SUPFAM" id="SSF109709">
    <property type="entry name" value="KorB DNA-binding domain-like"/>
    <property type="match status" value="1"/>
</dbReference>
<dbReference type="Proteomes" id="UP000252387">
    <property type="component" value="Unassembled WGS sequence"/>
</dbReference>
<dbReference type="InterPro" id="IPR011111">
    <property type="entry name" value="Plasmid_RepB"/>
</dbReference>
<dbReference type="Gene3D" id="3.90.1530.10">
    <property type="entry name" value="Conserved hypothetical protein from pyrococcus furiosus pfu- 392566-001, ParB domain"/>
    <property type="match status" value="1"/>
</dbReference>